<protein>
    <submittedName>
        <fullName evidence="2">Uncharacterized protein</fullName>
    </submittedName>
</protein>
<organism evidence="2 3">
    <name type="scientific">Amborella trichopoda</name>
    <dbReference type="NCBI Taxonomy" id="13333"/>
    <lineage>
        <taxon>Eukaryota</taxon>
        <taxon>Viridiplantae</taxon>
        <taxon>Streptophyta</taxon>
        <taxon>Embryophyta</taxon>
        <taxon>Tracheophyta</taxon>
        <taxon>Spermatophyta</taxon>
        <taxon>Magnoliopsida</taxon>
        <taxon>Amborellales</taxon>
        <taxon>Amborellaceae</taxon>
        <taxon>Amborella</taxon>
    </lineage>
</organism>
<dbReference type="AlphaFoldDB" id="W1PBZ1"/>
<keyword evidence="3" id="KW-1185">Reference proteome</keyword>
<accession>W1PBZ1</accession>
<name>W1PBZ1_AMBTC</name>
<feature type="region of interest" description="Disordered" evidence="1">
    <location>
        <begin position="1"/>
        <end position="52"/>
    </location>
</feature>
<dbReference type="HOGENOM" id="CLU_2592967_0_0_1"/>
<sequence length="80" mass="8360">MLPPAPKKEFLSKIMPSTPPLAQGEHVGGPSGLSAGGVETSSIPEGSPSNSRLKLNGLKLDLSGKTHQIQALCSELEWKP</sequence>
<feature type="compositionally biased region" description="Gly residues" evidence="1">
    <location>
        <begin position="26"/>
        <end position="35"/>
    </location>
</feature>
<dbReference type="EMBL" id="KI394223">
    <property type="protein sequence ID" value="ERN04555.1"/>
    <property type="molecule type" value="Genomic_DNA"/>
</dbReference>
<feature type="compositionally biased region" description="Polar residues" evidence="1">
    <location>
        <begin position="39"/>
        <end position="52"/>
    </location>
</feature>
<dbReference type="Proteomes" id="UP000017836">
    <property type="component" value="Unassembled WGS sequence"/>
</dbReference>
<reference evidence="3" key="1">
    <citation type="journal article" date="2013" name="Science">
        <title>The Amborella genome and the evolution of flowering plants.</title>
        <authorList>
            <consortium name="Amborella Genome Project"/>
        </authorList>
    </citation>
    <scope>NUCLEOTIDE SEQUENCE [LARGE SCALE GENOMIC DNA]</scope>
</reference>
<evidence type="ECO:0000313" key="3">
    <source>
        <dbReference type="Proteomes" id="UP000017836"/>
    </source>
</evidence>
<evidence type="ECO:0000256" key="1">
    <source>
        <dbReference type="SAM" id="MobiDB-lite"/>
    </source>
</evidence>
<evidence type="ECO:0000313" key="2">
    <source>
        <dbReference type="EMBL" id="ERN04555.1"/>
    </source>
</evidence>
<dbReference type="Gramene" id="ERN04555">
    <property type="protein sequence ID" value="ERN04555"/>
    <property type="gene ID" value="AMTR_s00081p00179950"/>
</dbReference>
<gene>
    <name evidence="2" type="ORF">AMTR_s00081p00179950</name>
</gene>
<feature type="compositionally biased region" description="Basic and acidic residues" evidence="1">
    <location>
        <begin position="1"/>
        <end position="11"/>
    </location>
</feature>
<proteinExistence type="predicted"/>